<protein>
    <submittedName>
        <fullName evidence="1">Uncharacterized protein</fullName>
    </submittedName>
</protein>
<dbReference type="AlphaFoldDB" id="A0A1Q9DP83"/>
<gene>
    <name evidence="1" type="ORF">AK812_SmicGene20710</name>
</gene>
<name>A0A1Q9DP83_SYMMI</name>
<evidence type="ECO:0000313" key="1">
    <source>
        <dbReference type="EMBL" id="OLP96977.1"/>
    </source>
</evidence>
<organism evidence="1 2">
    <name type="scientific">Symbiodinium microadriaticum</name>
    <name type="common">Dinoflagellate</name>
    <name type="synonym">Zooxanthella microadriatica</name>
    <dbReference type="NCBI Taxonomy" id="2951"/>
    <lineage>
        <taxon>Eukaryota</taxon>
        <taxon>Sar</taxon>
        <taxon>Alveolata</taxon>
        <taxon>Dinophyceae</taxon>
        <taxon>Suessiales</taxon>
        <taxon>Symbiodiniaceae</taxon>
        <taxon>Symbiodinium</taxon>
    </lineage>
</organism>
<evidence type="ECO:0000313" key="2">
    <source>
        <dbReference type="Proteomes" id="UP000186817"/>
    </source>
</evidence>
<dbReference type="Proteomes" id="UP000186817">
    <property type="component" value="Unassembled WGS sequence"/>
</dbReference>
<accession>A0A1Q9DP83</accession>
<proteinExistence type="predicted"/>
<comment type="caution">
    <text evidence="1">The sequence shown here is derived from an EMBL/GenBank/DDBJ whole genome shotgun (WGS) entry which is preliminary data.</text>
</comment>
<keyword evidence="2" id="KW-1185">Reference proteome</keyword>
<dbReference type="EMBL" id="LSRX01000449">
    <property type="protein sequence ID" value="OLP96977.1"/>
    <property type="molecule type" value="Genomic_DNA"/>
</dbReference>
<dbReference type="OrthoDB" id="10656549at2759"/>
<sequence length="99" mass="10819">MRVWEGVLQEAVPSLRIDLDMPGGLKASARAASTSVVTDDWADKRWPGTLRPSWFWQYFGTCEVSPGTKSSCVVRTLFFRVVKNATSQAGAVGSDHDTA</sequence>
<reference evidence="1 2" key="1">
    <citation type="submission" date="2016-02" db="EMBL/GenBank/DDBJ databases">
        <title>Genome analysis of coral dinoflagellate symbionts highlights evolutionary adaptations to a symbiotic lifestyle.</title>
        <authorList>
            <person name="Aranda M."/>
            <person name="Li Y."/>
            <person name="Liew Y.J."/>
            <person name="Baumgarten S."/>
            <person name="Simakov O."/>
            <person name="Wilson M."/>
            <person name="Piel J."/>
            <person name="Ashoor H."/>
            <person name="Bougouffa S."/>
            <person name="Bajic V.B."/>
            <person name="Ryu T."/>
            <person name="Ravasi T."/>
            <person name="Bayer T."/>
            <person name="Micklem G."/>
            <person name="Kim H."/>
            <person name="Bhak J."/>
            <person name="Lajeunesse T.C."/>
            <person name="Voolstra C.R."/>
        </authorList>
    </citation>
    <scope>NUCLEOTIDE SEQUENCE [LARGE SCALE GENOMIC DNA]</scope>
    <source>
        <strain evidence="1 2">CCMP2467</strain>
    </source>
</reference>